<dbReference type="InterPro" id="IPR004960">
    <property type="entry name" value="LipA_acyltrans"/>
</dbReference>
<evidence type="ECO:0000256" key="6">
    <source>
        <dbReference type="ARBA" id="ARBA00023315"/>
    </source>
</evidence>
<evidence type="ECO:0000256" key="5">
    <source>
        <dbReference type="ARBA" id="ARBA00023136"/>
    </source>
</evidence>
<dbReference type="GO" id="GO:0016746">
    <property type="term" value="F:acyltransferase activity"/>
    <property type="evidence" value="ECO:0007669"/>
    <property type="project" value="UniProtKB-KW"/>
</dbReference>
<sequence>MARAGFRRAADVAWRRRGRGVVQLERNLARVLGVAPDTPAVRELSRDAMRSYLRYWSEVFRMPSWDADEVLRRIRVEGEEGLRAELDLGVGVVLALPHCANWDHAGAWVVGAGMPFTTVAERLNPPQLYDAFVSYRQNLGMEVLPLDKTSGVEVFATLARRLRDGKLVALVADRDLTESGIEVEFFGHTARMPGGPAALSVSTGAGLVPVTQWYDGDVMHLRIHPKIHQPTHGRRPERVAAMTQSLAGVFEAAIRAHPADWHMLQRLWVDDLRLRHHAASPRRQPAGSGRERSA</sequence>
<evidence type="ECO:0000256" key="2">
    <source>
        <dbReference type="ARBA" id="ARBA00022475"/>
    </source>
</evidence>
<keyword evidence="2" id="KW-1003">Cell membrane</keyword>
<dbReference type="Proteomes" id="UP001500957">
    <property type="component" value="Unassembled WGS sequence"/>
</dbReference>
<comment type="subcellular location">
    <subcellularLocation>
        <location evidence="1">Cell inner membrane</location>
    </subcellularLocation>
</comment>
<comment type="caution">
    <text evidence="7">The sequence shown here is derived from an EMBL/GenBank/DDBJ whole genome shotgun (WGS) entry which is preliminary data.</text>
</comment>
<name>A0ABN1H0R9_9ACTN</name>
<dbReference type="CDD" id="cd07984">
    <property type="entry name" value="LPLAT_LABLAT-like"/>
    <property type="match status" value="1"/>
</dbReference>
<keyword evidence="5" id="KW-0472">Membrane</keyword>
<dbReference type="PANTHER" id="PTHR30606">
    <property type="entry name" value="LIPID A BIOSYNTHESIS LAUROYL ACYLTRANSFERASE"/>
    <property type="match status" value="1"/>
</dbReference>
<protein>
    <submittedName>
        <fullName evidence="7">Phosphatidylinositol mannoside acyltransferase</fullName>
    </submittedName>
</protein>
<dbReference type="Pfam" id="PF03279">
    <property type="entry name" value="Lip_A_acyltrans"/>
    <property type="match status" value="1"/>
</dbReference>
<evidence type="ECO:0000256" key="4">
    <source>
        <dbReference type="ARBA" id="ARBA00022679"/>
    </source>
</evidence>
<dbReference type="PANTHER" id="PTHR30606:SF10">
    <property type="entry name" value="PHOSPHATIDYLINOSITOL MANNOSIDE ACYLTRANSFERASE"/>
    <property type="match status" value="1"/>
</dbReference>
<dbReference type="NCBIfam" id="NF005919">
    <property type="entry name" value="PRK07920.1"/>
    <property type="match status" value="1"/>
</dbReference>
<organism evidence="7 8">
    <name type="scientific">Sporichthya brevicatena</name>
    <dbReference type="NCBI Taxonomy" id="171442"/>
    <lineage>
        <taxon>Bacteria</taxon>
        <taxon>Bacillati</taxon>
        <taxon>Actinomycetota</taxon>
        <taxon>Actinomycetes</taxon>
        <taxon>Sporichthyales</taxon>
        <taxon>Sporichthyaceae</taxon>
        <taxon>Sporichthya</taxon>
    </lineage>
</organism>
<accession>A0ABN1H0R9</accession>
<reference evidence="8" key="1">
    <citation type="journal article" date="2019" name="Int. J. Syst. Evol. Microbiol.">
        <title>The Global Catalogue of Microorganisms (GCM) 10K type strain sequencing project: providing services to taxonomists for standard genome sequencing and annotation.</title>
        <authorList>
            <consortium name="The Broad Institute Genomics Platform"/>
            <consortium name="The Broad Institute Genome Sequencing Center for Infectious Disease"/>
            <person name="Wu L."/>
            <person name="Ma J."/>
        </authorList>
    </citation>
    <scope>NUCLEOTIDE SEQUENCE [LARGE SCALE GENOMIC DNA]</scope>
    <source>
        <strain evidence="8">JCM 10671</strain>
    </source>
</reference>
<dbReference type="EMBL" id="BAAAHE010000026">
    <property type="protein sequence ID" value="GAA0625684.1"/>
    <property type="molecule type" value="Genomic_DNA"/>
</dbReference>
<keyword evidence="4" id="KW-0808">Transferase</keyword>
<keyword evidence="3" id="KW-0997">Cell inner membrane</keyword>
<evidence type="ECO:0000256" key="1">
    <source>
        <dbReference type="ARBA" id="ARBA00004533"/>
    </source>
</evidence>
<evidence type="ECO:0000313" key="7">
    <source>
        <dbReference type="EMBL" id="GAA0625684.1"/>
    </source>
</evidence>
<keyword evidence="6 7" id="KW-0012">Acyltransferase</keyword>
<evidence type="ECO:0000256" key="3">
    <source>
        <dbReference type="ARBA" id="ARBA00022519"/>
    </source>
</evidence>
<keyword evidence="8" id="KW-1185">Reference proteome</keyword>
<proteinExistence type="predicted"/>
<evidence type="ECO:0000313" key="8">
    <source>
        <dbReference type="Proteomes" id="UP001500957"/>
    </source>
</evidence>
<gene>
    <name evidence="7" type="ORF">GCM10009547_31230</name>
</gene>